<comment type="catalytic activity">
    <reaction evidence="17">
        <text>a quinone + NADH + 5 H(+)(in) = a quinol + NAD(+) + 4 H(+)(out)</text>
        <dbReference type="Rhea" id="RHEA:57888"/>
        <dbReference type="ChEBI" id="CHEBI:15378"/>
        <dbReference type="ChEBI" id="CHEBI:24646"/>
        <dbReference type="ChEBI" id="CHEBI:57540"/>
        <dbReference type="ChEBI" id="CHEBI:57945"/>
        <dbReference type="ChEBI" id="CHEBI:132124"/>
    </reaction>
</comment>
<dbReference type="Pfam" id="PF22117">
    <property type="entry name" value="Fer4_Nqo3"/>
    <property type="match status" value="1"/>
</dbReference>
<dbReference type="GO" id="GO:0016020">
    <property type="term" value="C:membrane"/>
    <property type="evidence" value="ECO:0007669"/>
    <property type="project" value="UniProtKB-SubCell"/>
</dbReference>
<organism evidence="23 24">
    <name type="scientific">Candidatus Nitrobium versatile</name>
    <dbReference type="NCBI Taxonomy" id="2884831"/>
    <lineage>
        <taxon>Bacteria</taxon>
        <taxon>Pseudomonadati</taxon>
        <taxon>Nitrospirota</taxon>
        <taxon>Nitrospiria</taxon>
        <taxon>Nitrospirales</taxon>
        <taxon>Nitrospiraceae</taxon>
        <taxon>Candidatus Nitrobium</taxon>
    </lineage>
</organism>
<dbReference type="InterPro" id="IPR054351">
    <property type="entry name" value="NADH_UbQ_OxRdtase_ferredoxin"/>
</dbReference>
<dbReference type="InterPro" id="IPR006657">
    <property type="entry name" value="MoPterin_dinucl-bd_dom"/>
</dbReference>
<evidence type="ECO:0000256" key="5">
    <source>
        <dbReference type="ARBA" id="ARBA00022485"/>
    </source>
</evidence>
<dbReference type="SUPFAM" id="SSF54862">
    <property type="entry name" value="4Fe-4S ferredoxins"/>
    <property type="match status" value="1"/>
</dbReference>
<keyword evidence="15" id="KW-0472">Membrane</keyword>
<dbReference type="Proteomes" id="UP000705867">
    <property type="component" value="Unassembled WGS sequence"/>
</dbReference>
<dbReference type="CDD" id="cd00207">
    <property type="entry name" value="fer2"/>
    <property type="match status" value="1"/>
</dbReference>
<evidence type="ECO:0000256" key="7">
    <source>
        <dbReference type="ARBA" id="ARBA00022719"/>
    </source>
</evidence>
<dbReference type="Gene3D" id="2.20.25.90">
    <property type="entry name" value="ADC-like domains"/>
    <property type="match status" value="1"/>
</dbReference>
<evidence type="ECO:0000259" key="22">
    <source>
        <dbReference type="PROSITE" id="PS51839"/>
    </source>
</evidence>
<dbReference type="GO" id="GO:0008137">
    <property type="term" value="F:NADH dehydrogenase (ubiquinone) activity"/>
    <property type="evidence" value="ECO:0007669"/>
    <property type="project" value="InterPro"/>
</dbReference>
<keyword evidence="14" id="KW-0830">Ubiquinone</keyword>
<keyword evidence="11" id="KW-0408">Iron</keyword>
<evidence type="ECO:0000256" key="13">
    <source>
        <dbReference type="ARBA" id="ARBA00023027"/>
    </source>
</evidence>
<keyword evidence="6" id="KW-0001">2Fe-2S</keyword>
<evidence type="ECO:0000256" key="3">
    <source>
        <dbReference type="ARBA" id="ARBA00004370"/>
    </source>
</evidence>
<dbReference type="PROSITE" id="PS51379">
    <property type="entry name" value="4FE4S_FER_2"/>
    <property type="match status" value="2"/>
</dbReference>
<dbReference type="InterPro" id="IPR036010">
    <property type="entry name" value="2Fe-2S_ferredoxin-like_sf"/>
</dbReference>
<gene>
    <name evidence="23" type="primary">nuoG</name>
    <name evidence="23" type="ORF">K8I29_09305</name>
</gene>
<name>A0A953M1B8_9BACT</name>
<accession>A0A953M1B8</accession>
<dbReference type="GO" id="GO:0046872">
    <property type="term" value="F:metal ion binding"/>
    <property type="evidence" value="ECO:0007669"/>
    <property type="project" value="UniProtKB-KW"/>
</dbReference>
<dbReference type="SUPFAM" id="SSF54292">
    <property type="entry name" value="2Fe-2S ferredoxin-like"/>
    <property type="match status" value="1"/>
</dbReference>
<evidence type="ECO:0000256" key="10">
    <source>
        <dbReference type="ARBA" id="ARBA00022967"/>
    </source>
</evidence>
<dbReference type="PROSITE" id="PS51085">
    <property type="entry name" value="2FE2S_FER_2"/>
    <property type="match status" value="1"/>
</dbReference>
<reference evidence="23" key="1">
    <citation type="journal article" date="2021" name="bioRxiv">
        <title>Unraveling nitrogen, sulfur and carbon metabolic pathways and microbial community transcriptional responses to substrate deprivation and toxicity stresses in a bioreactor mimicking anoxic brackish coastal sediment conditions.</title>
        <authorList>
            <person name="Martins P.D."/>
            <person name="Echeveste M.J."/>
            <person name="Arshad A."/>
            <person name="Kurth J."/>
            <person name="Ouboter H."/>
            <person name="Jetten M.S.M."/>
            <person name="Welte C.U."/>
        </authorList>
    </citation>
    <scope>NUCLEOTIDE SEQUENCE</scope>
    <source>
        <strain evidence="23">MAG_39</strain>
    </source>
</reference>
<dbReference type="Gene3D" id="3.10.20.740">
    <property type="match status" value="1"/>
</dbReference>
<comment type="caution">
    <text evidence="23">The sequence shown here is derived from an EMBL/GenBank/DDBJ whole genome shotgun (WGS) entry which is preliminary data.</text>
</comment>
<comment type="cofactor">
    <cofactor evidence="1">
        <name>[4Fe-4S] cluster</name>
        <dbReference type="ChEBI" id="CHEBI:49883"/>
    </cofactor>
</comment>
<dbReference type="GO" id="GO:0051539">
    <property type="term" value="F:4 iron, 4 sulfur cluster binding"/>
    <property type="evidence" value="ECO:0007669"/>
    <property type="project" value="UniProtKB-KW"/>
</dbReference>
<dbReference type="InterPro" id="IPR006656">
    <property type="entry name" value="Mopterin_OxRdtase"/>
</dbReference>
<evidence type="ECO:0000256" key="2">
    <source>
        <dbReference type="ARBA" id="ARBA00002378"/>
    </source>
</evidence>
<dbReference type="Gene3D" id="2.40.40.20">
    <property type="match status" value="1"/>
</dbReference>
<dbReference type="PROSITE" id="PS51839">
    <property type="entry name" value="4FE4S_HC3"/>
    <property type="match status" value="1"/>
</dbReference>
<dbReference type="InterPro" id="IPR017896">
    <property type="entry name" value="4Fe4S_Fe-S-bd"/>
</dbReference>
<dbReference type="InterPro" id="IPR009010">
    <property type="entry name" value="Asp_de-COase-like_dom_sf"/>
</dbReference>
<dbReference type="FunFam" id="3.30.70.20:FF:000035">
    <property type="entry name" value="Iron hydrogenase 1"/>
    <property type="match status" value="1"/>
</dbReference>
<keyword evidence="10" id="KW-1278">Translocase</keyword>
<feature type="domain" description="4Fe-4S His(Cys)3-ligated-type" evidence="22">
    <location>
        <begin position="78"/>
        <end position="117"/>
    </location>
</feature>
<dbReference type="GO" id="GO:0051537">
    <property type="term" value="F:2 iron, 2 sulfur cluster binding"/>
    <property type="evidence" value="ECO:0007669"/>
    <property type="project" value="UniProtKB-KW"/>
</dbReference>
<evidence type="ECO:0000256" key="4">
    <source>
        <dbReference type="ARBA" id="ARBA00005404"/>
    </source>
</evidence>
<feature type="domain" description="4Fe-4S Mo/W bis-MGD-type" evidence="21">
    <location>
        <begin position="216"/>
        <end position="272"/>
    </location>
</feature>
<dbReference type="PROSITE" id="PS00551">
    <property type="entry name" value="MOLYBDOPTERIN_PROK_1"/>
    <property type="match status" value="1"/>
</dbReference>
<dbReference type="GO" id="GO:0042773">
    <property type="term" value="P:ATP synthesis coupled electron transport"/>
    <property type="evidence" value="ECO:0007669"/>
    <property type="project" value="InterPro"/>
</dbReference>
<dbReference type="NCBIfam" id="TIGR01973">
    <property type="entry name" value="NuoG"/>
    <property type="match status" value="1"/>
</dbReference>
<dbReference type="InterPro" id="IPR001041">
    <property type="entry name" value="2Fe-2S_ferredoxin-type"/>
</dbReference>
<keyword evidence="12" id="KW-0411">Iron-sulfur</keyword>
<dbReference type="Gene3D" id="3.40.50.740">
    <property type="match status" value="1"/>
</dbReference>
<keyword evidence="13" id="KW-0520">NAD</keyword>
<evidence type="ECO:0000259" key="19">
    <source>
        <dbReference type="PROSITE" id="PS51085"/>
    </source>
</evidence>
<evidence type="ECO:0000256" key="14">
    <source>
        <dbReference type="ARBA" id="ARBA00023075"/>
    </source>
</evidence>
<protein>
    <submittedName>
        <fullName evidence="23">NADH-quinone oxidoreductase subunit NuoG</fullName>
        <ecNumber evidence="23">1.6.5.11</ecNumber>
    </submittedName>
</protein>
<reference evidence="23" key="2">
    <citation type="submission" date="2021-08" db="EMBL/GenBank/DDBJ databases">
        <authorList>
            <person name="Dalcin Martins P."/>
        </authorList>
    </citation>
    <scope>NUCLEOTIDE SEQUENCE</scope>
    <source>
        <strain evidence="23">MAG_39</strain>
    </source>
</reference>
<dbReference type="FunFam" id="3.10.20.740:FF:000004">
    <property type="entry name" value="NADH-quinone oxidoreductase"/>
    <property type="match status" value="1"/>
</dbReference>
<comment type="subcellular location">
    <subcellularLocation>
        <location evidence="3">Membrane</location>
    </subcellularLocation>
</comment>
<dbReference type="SUPFAM" id="SSF50692">
    <property type="entry name" value="ADC-like"/>
    <property type="match status" value="1"/>
</dbReference>
<evidence type="ECO:0000256" key="1">
    <source>
        <dbReference type="ARBA" id="ARBA00001966"/>
    </source>
</evidence>
<dbReference type="PROSITE" id="PS00198">
    <property type="entry name" value="4FE4S_FER_1"/>
    <property type="match status" value="1"/>
</dbReference>
<evidence type="ECO:0000256" key="15">
    <source>
        <dbReference type="ARBA" id="ARBA00023136"/>
    </source>
</evidence>
<evidence type="ECO:0000259" key="21">
    <source>
        <dbReference type="PROSITE" id="PS51669"/>
    </source>
</evidence>
<dbReference type="InterPro" id="IPR010228">
    <property type="entry name" value="NADH_UbQ_OxRdtase_Gsu"/>
</dbReference>
<dbReference type="PROSITE" id="PS51669">
    <property type="entry name" value="4FE4S_MOW_BIS_MGD"/>
    <property type="match status" value="1"/>
</dbReference>
<dbReference type="Pfam" id="PF01568">
    <property type="entry name" value="Molydop_binding"/>
    <property type="match status" value="1"/>
</dbReference>
<dbReference type="AlphaFoldDB" id="A0A953M1B8"/>
<dbReference type="PIRSF" id="PIRSF036643">
    <property type="entry name" value="FDH_alpha"/>
    <property type="match status" value="1"/>
</dbReference>
<keyword evidence="8" id="KW-0479">Metal-binding</keyword>
<dbReference type="InterPro" id="IPR050123">
    <property type="entry name" value="Prok_molybdopt-oxidoreductase"/>
</dbReference>
<proteinExistence type="inferred from homology"/>
<dbReference type="Pfam" id="PF00384">
    <property type="entry name" value="Molybdopterin"/>
    <property type="match status" value="1"/>
</dbReference>
<comment type="function">
    <text evidence="2">NDH-1 shuttles electrons from NADH, via FMN and iron-sulfur (Fe-S) centers, to quinones in the respiratory chain. The immediate electron acceptor for the enzyme in this species is believed to be ubiquinone. Couples the redox reaction to proton translocation (for every two electrons transferred, four hydrogen ions are translocated across the cytoplasmic membrane), and thus conserves the redox energy in a proton gradient.</text>
</comment>
<dbReference type="GO" id="GO:0043546">
    <property type="term" value="F:molybdopterin cofactor binding"/>
    <property type="evidence" value="ECO:0007669"/>
    <property type="project" value="InterPro"/>
</dbReference>
<dbReference type="Pfam" id="PF13510">
    <property type="entry name" value="Fer2_4"/>
    <property type="match status" value="1"/>
</dbReference>
<dbReference type="InterPro" id="IPR006963">
    <property type="entry name" value="Mopterin_OxRdtase_4Fe-4S_dom"/>
</dbReference>
<evidence type="ECO:0000256" key="11">
    <source>
        <dbReference type="ARBA" id="ARBA00023004"/>
    </source>
</evidence>
<dbReference type="Gene3D" id="3.40.228.10">
    <property type="entry name" value="Dimethylsulfoxide Reductase, domain 2"/>
    <property type="match status" value="1"/>
</dbReference>
<keyword evidence="9" id="KW-0677">Repeat</keyword>
<keyword evidence="5" id="KW-0004">4Fe-4S</keyword>
<feature type="domain" description="2Fe-2S ferredoxin-type" evidence="19">
    <location>
        <begin position="1"/>
        <end position="78"/>
    </location>
</feature>
<evidence type="ECO:0000256" key="8">
    <source>
        <dbReference type="ARBA" id="ARBA00022723"/>
    </source>
</evidence>
<dbReference type="PANTHER" id="PTHR43105:SF10">
    <property type="entry name" value="NADH-QUINONE OXIDOREDUCTASE SUBUNIT G"/>
    <property type="match status" value="1"/>
</dbReference>
<evidence type="ECO:0000256" key="18">
    <source>
        <dbReference type="RuleBase" id="RU004523"/>
    </source>
</evidence>
<sequence length="877" mass="96368">MITVTINGKKLTLEKPVTILDAARKAGIHIPTLCHHEILEAFGGCRLCLVEIEKMPRLQTSCTMNVTDGMVVWTETEKVVEARKAMLEFLLINHALDCPYCDKAGECDLQDLVMKYGPAAGRFAEGKRKHPESYDDPIIVRNMERCISCTRCVRMCERVQGASAISMVNRTSKTFVEPFSGGRYNCEYCGNCLTVCPVGAIMSRLHKHTYRPWYIEKEVNTVCSYCGVGCSLTAQVRGDSIVRVVPEMEKGLNKGLLCNRGRFGYDYVTSPQRLKTPLIRRNGELQQATWSEAFSYIARKLKEIKEKEGGNAIAGIASARCTNEDNYVFQKFMRVVLGSNNIDSVAGFAFAPAQRFFETIFGQGVTANPIHGISRSDGIFITGADPTAVNPILGLQVRGASRKRVPVVTLGHMPGLVRFAAQRLVPRPFTDTTVLAALVTELMKKRPLSGEKSAFEEIIRKIPAVSLRDAEERSGITAGEISGCVDTLSVMTNPSLIIGRDSIQSSRGQENLLLLAALTYLLNGRIYLLSELPNEQGLVDMGCLPDMLPGGRPLAVESFRNRYGEFFNAEIPAAPGLSLMEIIEGAKTGKIKALYIMGENVAFNVPDTAFVKEALSGLEFLVVQDIFLNETARLADVVLPTLAWSEKEGSYTNLERRMQHVRKAVEGARSSGSMEDWRIIAEISRMLGAEMKYNEAGDILAEIAKVSPLHKGITYEDMDAGEFLWPYKGEPLRHDVSIGGIEIPEAGSLLEIPEKAALYVGIERPLFHSATQSRSSSALNSILPEPYVRMSRTLAQRMSIAGGDPVAVSTSAGTVELPALLDPDMPEGMVLVANNFADRGVFRVMSWKMHAVTKSPVLDGMETTLRKIDRKTAEVSG</sequence>
<dbReference type="InterPro" id="IPR000283">
    <property type="entry name" value="NADH_UbQ_OxRdtase_75kDa_su_CS"/>
</dbReference>
<feature type="domain" description="4Fe-4S ferredoxin-type" evidence="20">
    <location>
        <begin position="177"/>
        <end position="206"/>
    </location>
</feature>
<comment type="cofactor">
    <cofactor evidence="16">
        <name>[2Fe-2S] cluster</name>
        <dbReference type="ChEBI" id="CHEBI:190135"/>
    </cofactor>
</comment>
<dbReference type="InterPro" id="IPR017900">
    <property type="entry name" value="4Fe4S_Fe_S_CS"/>
</dbReference>
<dbReference type="EC" id="1.6.5.11" evidence="23"/>
<evidence type="ECO:0000256" key="17">
    <source>
        <dbReference type="ARBA" id="ARBA00047712"/>
    </source>
</evidence>
<dbReference type="Pfam" id="PF04879">
    <property type="entry name" value="Molybdop_Fe4S4"/>
    <property type="match status" value="1"/>
</dbReference>
<evidence type="ECO:0000256" key="12">
    <source>
        <dbReference type="ARBA" id="ARBA00023014"/>
    </source>
</evidence>
<dbReference type="PANTHER" id="PTHR43105">
    <property type="entry name" value="RESPIRATORY NITRATE REDUCTASE"/>
    <property type="match status" value="1"/>
</dbReference>
<dbReference type="PROSITE" id="PS00643">
    <property type="entry name" value="COMPLEX1_75K_3"/>
    <property type="match status" value="1"/>
</dbReference>
<dbReference type="GO" id="GO:0048038">
    <property type="term" value="F:quinone binding"/>
    <property type="evidence" value="ECO:0007669"/>
    <property type="project" value="UniProtKB-KW"/>
</dbReference>
<dbReference type="EMBL" id="JAIOIV010000074">
    <property type="protein sequence ID" value="MBZ0156390.1"/>
    <property type="molecule type" value="Genomic_DNA"/>
</dbReference>
<dbReference type="Pfam" id="PF10588">
    <property type="entry name" value="NADH-G_4Fe-4S_3"/>
    <property type="match status" value="1"/>
</dbReference>
<dbReference type="SMART" id="SM00929">
    <property type="entry name" value="NADH-G_4Fe-4S_3"/>
    <property type="match status" value="1"/>
</dbReference>
<evidence type="ECO:0000256" key="6">
    <source>
        <dbReference type="ARBA" id="ARBA00022714"/>
    </source>
</evidence>
<feature type="domain" description="4Fe-4S ferredoxin-type" evidence="20">
    <location>
        <begin position="137"/>
        <end position="170"/>
    </location>
</feature>
<dbReference type="SMART" id="SM00926">
    <property type="entry name" value="Molybdop_Fe4S4"/>
    <property type="match status" value="1"/>
</dbReference>
<dbReference type="Gene3D" id="3.30.70.20">
    <property type="match status" value="1"/>
</dbReference>
<evidence type="ECO:0000256" key="9">
    <source>
        <dbReference type="ARBA" id="ARBA00022737"/>
    </source>
</evidence>
<evidence type="ECO:0000313" key="24">
    <source>
        <dbReference type="Proteomes" id="UP000705867"/>
    </source>
</evidence>
<evidence type="ECO:0000256" key="16">
    <source>
        <dbReference type="ARBA" id="ARBA00034078"/>
    </source>
</evidence>
<comment type="similarity">
    <text evidence="4 18">Belongs to the complex I 75 kDa subunit family.</text>
</comment>
<dbReference type="InterPro" id="IPR019574">
    <property type="entry name" value="NADH_UbQ_OxRdtase_Gsu_4Fe4S-bd"/>
</dbReference>
<keyword evidence="7" id="KW-0874">Quinone</keyword>
<keyword evidence="23" id="KW-0560">Oxidoreductase</keyword>
<dbReference type="SUPFAM" id="SSF53706">
    <property type="entry name" value="Formate dehydrogenase/DMSO reductase, domains 1-3"/>
    <property type="match status" value="1"/>
</dbReference>
<dbReference type="InterPro" id="IPR027467">
    <property type="entry name" value="MopterinOxRdtase_cofactor_BS"/>
</dbReference>
<dbReference type="GO" id="GO:0003954">
    <property type="term" value="F:NADH dehydrogenase activity"/>
    <property type="evidence" value="ECO:0007669"/>
    <property type="project" value="TreeGrafter"/>
</dbReference>
<evidence type="ECO:0000259" key="20">
    <source>
        <dbReference type="PROSITE" id="PS51379"/>
    </source>
</evidence>
<evidence type="ECO:0000313" key="23">
    <source>
        <dbReference type="EMBL" id="MBZ0156390.1"/>
    </source>
</evidence>